<dbReference type="RefSeq" id="YP_010655589.1">
    <property type="nucleotide sequence ID" value="NC_070829.1"/>
</dbReference>
<gene>
    <name evidence="1" type="primary">98</name>
    <name evidence="1" type="ORF">SEA_ZUKO_98</name>
</gene>
<reference evidence="1 2" key="1">
    <citation type="submission" date="2019-07" db="EMBL/GenBank/DDBJ databases">
        <authorList>
            <person name="Mandava P."/>
            <person name="Ferry J.C."/>
            <person name="Fallon S.M."/>
            <person name="Hajdenberg M."/>
            <person name="Sharma E."/>
            <person name="Shaffer C.D."/>
            <person name="Weston-Hafer K.A."/>
            <person name="Garlena R.A."/>
            <person name="Russell D.A."/>
            <person name="Pope W.H."/>
            <person name="Jacobs-Sera D."/>
            <person name="Hatfull G.F."/>
        </authorList>
    </citation>
    <scope>NUCLEOTIDE SEQUENCE [LARGE SCALE GENOMIC DNA]</scope>
</reference>
<proteinExistence type="predicted"/>
<organism evidence="1 2">
    <name type="scientific">Streptomyces phage Zuko</name>
    <dbReference type="NCBI Taxonomy" id="2601695"/>
    <lineage>
        <taxon>Viruses</taxon>
        <taxon>Duplodnaviria</taxon>
        <taxon>Heunggongvirae</taxon>
        <taxon>Uroviricota</taxon>
        <taxon>Caudoviricetes</taxon>
        <taxon>Zukovirus</taxon>
        <taxon>Zukovirus zuko</taxon>
    </lineage>
</organism>
<dbReference type="Proteomes" id="UP000327392">
    <property type="component" value="Segment"/>
</dbReference>
<name>A0A5J6D861_9CAUD</name>
<protein>
    <submittedName>
        <fullName evidence="1">Uncharacterized protein</fullName>
    </submittedName>
</protein>
<dbReference type="EMBL" id="MN204493">
    <property type="protein sequence ID" value="QEQ93676.1"/>
    <property type="molecule type" value="Genomic_DNA"/>
</dbReference>
<evidence type="ECO:0000313" key="2">
    <source>
        <dbReference type="Proteomes" id="UP000327392"/>
    </source>
</evidence>
<evidence type="ECO:0000313" key="1">
    <source>
        <dbReference type="EMBL" id="QEQ93676.1"/>
    </source>
</evidence>
<sequence length="73" mass="7905">MSRETAAAKFISLAAELVRPDMSQDDYDKLQTVAALLNPRGGIFGFQNKLNESVAAVAPEIKLIPAPAIQYDN</sequence>
<accession>A0A5J6D861</accession>
<dbReference type="GeneID" id="77931452"/>
<keyword evidence="2" id="KW-1185">Reference proteome</keyword>
<dbReference type="KEGG" id="vg:77931452"/>